<dbReference type="EMBL" id="JBBCAQ010000010">
    <property type="protein sequence ID" value="KAK7600963.1"/>
    <property type="molecule type" value="Genomic_DNA"/>
</dbReference>
<comment type="catalytic activity">
    <reaction evidence="13">
        <text>ATP + H2O + xenobioticSide 1 = ADP + phosphate + xenobioticSide 2.</text>
        <dbReference type="EC" id="7.6.2.2"/>
    </reaction>
</comment>
<evidence type="ECO:0000256" key="14">
    <source>
        <dbReference type="SAM" id="MobiDB-lite"/>
    </source>
</evidence>
<feature type="transmembrane region" description="Helical" evidence="15">
    <location>
        <begin position="862"/>
        <end position="884"/>
    </location>
</feature>
<keyword evidence="19" id="KW-1185">Reference proteome</keyword>
<keyword evidence="11 15" id="KW-0472">Membrane</keyword>
<dbReference type="Gene3D" id="3.40.50.300">
    <property type="entry name" value="P-loop containing nucleotide triphosphate hydrolases"/>
    <property type="match status" value="2"/>
</dbReference>
<dbReference type="GO" id="GO:0015421">
    <property type="term" value="F:ABC-type oligopeptide transporter activity"/>
    <property type="evidence" value="ECO:0007669"/>
    <property type="project" value="TreeGrafter"/>
</dbReference>
<dbReference type="GO" id="GO:0017085">
    <property type="term" value="P:response to insecticide"/>
    <property type="evidence" value="ECO:0007669"/>
    <property type="project" value="UniProtKB-ARBA"/>
</dbReference>
<dbReference type="SUPFAM" id="SSF52540">
    <property type="entry name" value="P-loop containing nucleoside triphosphate hydrolases"/>
    <property type="match status" value="2"/>
</dbReference>
<dbReference type="PROSITE" id="PS50893">
    <property type="entry name" value="ABC_TRANSPORTER_2"/>
    <property type="match status" value="2"/>
</dbReference>
<feature type="compositionally biased region" description="Low complexity" evidence="14">
    <location>
        <begin position="670"/>
        <end position="686"/>
    </location>
</feature>
<comment type="subcellular location">
    <subcellularLocation>
        <location evidence="1">Membrane</location>
        <topology evidence="1">Multi-pass membrane protein</topology>
    </subcellularLocation>
</comment>
<dbReference type="GO" id="GO:0005743">
    <property type="term" value="C:mitochondrial inner membrane"/>
    <property type="evidence" value="ECO:0007669"/>
    <property type="project" value="TreeGrafter"/>
</dbReference>
<dbReference type="InterPro" id="IPR003439">
    <property type="entry name" value="ABC_transporter-like_ATP-bd"/>
</dbReference>
<dbReference type="CDD" id="cd18578">
    <property type="entry name" value="ABC_6TM_Pgp_ABCB1_D2_like"/>
    <property type="match status" value="1"/>
</dbReference>
<dbReference type="CDD" id="cd18577">
    <property type="entry name" value="ABC_6TM_Pgp_ABCB1_D1_like"/>
    <property type="match status" value="1"/>
</dbReference>
<dbReference type="Pfam" id="PF00005">
    <property type="entry name" value="ABC_tran"/>
    <property type="match status" value="2"/>
</dbReference>
<dbReference type="Pfam" id="PF00664">
    <property type="entry name" value="ABC_membrane"/>
    <property type="match status" value="2"/>
</dbReference>
<evidence type="ECO:0000313" key="18">
    <source>
        <dbReference type="EMBL" id="KAK7600963.1"/>
    </source>
</evidence>
<dbReference type="InterPro" id="IPR039421">
    <property type="entry name" value="Type_1_exporter"/>
</dbReference>
<feature type="transmembrane region" description="Helical" evidence="15">
    <location>
        <begin position="56"/>
        <end position="80"/>
    </location>
</feature>
<feature type="domain" description="ABC transmembrane type-1" evidence="17">
    <location>
        <begin position="60"/>
        <end position="392"/>
    </location>
</feature>
<feature type="region of interest" description="Disordered" evidence="14">
    <location>
        <begin position="668"/>
        <end position="694"/>
    </location>
</feature>
<dbReference type="InterPro" id="IPR036640">
    <property type="entry name" value="ABC1_TM_sf"/>
</dbReference>
<keyword evidence="9" id="KW-1278">Translocase</keyword>
<evidence type="ECO:0000256" key="6">
    <source>
        <dbReference type="ARBA" id="ARBA00022737"/>
    </source>
</evidence>
<dbReference type="PANTHER" id="PTHR43394">
    <property type="entry name" value="ATP-DEPENDENT PERMEASE MDL1, MITOCHONDRIAL"/>
    <property type="match status" value="1"/>
</dbReference>
<dbReference type="GO" id="GO:0008559">
    <property type="term" value="F:ABC-type xenobiotic transporter activity"/>
    <property type="evidence" value="ECO:0007669"/>
    <property type="project" value="UniProtKB-EC"/>
</dbReference>
<name>A0AAN9Y5W9_9HEMI</name>
<evidence type="ECO:0000256" key="15">
    <source>
        <dbReference type="SAM" id="Phobius"/>
    </source>
</evidence>
<feature type="transmembrane region" description="Helical" evidence="15">
    <location>
        <begin position="251"/>
        <end position="271"/>
    </location>
</feature>
<comment type="caution">
    <text evidence="18">The sequence shown here is derived from an EMBL/GenBank/DDBJ whole genome shotgun (WGS) entry which is preliminary data.</text>
</comment>
<feature type="transmembrane region" description="Helical" evidence="15">
    <location>
        <begin position="150"/>
        <end position="174"/>
    </location>
</feature>
<reference evidence="18 19" key="1">
    <citation type="submission" date="2024-03" db="EMBL/GenBank/DDBJ databases">
        <title>Adaptation during the transition from Ophiocordyceps entomopathogen to insect associate is accompanied by gene loss and intensified selection.</title>
        <authorList>
            <person name="Ward C.M."/>
            <person name="Onetto C.A."/>
            <person name="Borneman A.R."/>
        </authorList>
    </citation>
    <scope>NUCLEOTIDE SEQUENCE [LARGE SCALE GENOMIC DNA]</scope>
    <source>
        <strain evidence="18">AWRI1</strain>
        <tissue evidence="18">Single Adult Female</tissue>
    </source>
</reference>
<dbReference type="CDD" id="cd03249">
    <property type="entry name" value="ABC_MTABC3_MDL1_MDL2"/>
    <property type="match status" value="2"/>
</dbReference>
<feature type="domain" description="ABC transporter" evidence="16">
    <location>
        <begin position="427"/>
        <end position="663"/>
    </location>
</feature>
<dbReference type="InterPro" id="IPR017871">
    <property type="entry name" value="ABC_transporter-like_CS"/>
</dbReference>
<dbReference type="FunFam" id="3.40.50.300:FF:000479">
    <property type="entry name" value="Multidrug resistance protein 1A"/>
    <property type="match status" value="1"/>
</dbReference>
<evidence type="ECO:0000256" key="2">
    <source>
        <dbReference type="ARBA" id="ARBA00007577"/>
    </source>
</evidence>
<evidence type="ECO:0000256" key="11">
    <source>
        <dbReference type="ARBA" id="ARBA00023136"/>
    </source>
</evidence>
<dbReference type="Proteomes" id="UP001367676">
    <property type="component" value="Unassembled WGS sequence"/>
</dbReference>
<evidence type="ECO:0000256" key="8">
    <source>
        <dbReference type="ARBA" id="ARBA00022840"/>
    </source>
</evidence>
<evidence type="ECO:0000256" key="7">
    <source>
        <dbReference type="ARBA" id="ARBA00022741"/>
    </source>
</evidence>
<evidence type="ECO:0000256" key="1">
    <source>
        <dbReference type="ARBA" id="ARBA00004141"/>
    </source>
</evidence>
<dbReference type="InterPro" id="IPR027417">
    <property type="entry name" value="P-loop_NTPase"/>
</dbReference>
<proteinExistence type="inferred from homology"/>
<dbReference type="GO" id="GO:0005524">
    <property type="term" value="F:ATP binding"/>
    <property type="evidence" value="ECO:0007669"/>
    <property type="project" value="UniProtKB-KW"/>
</dbReference>
<keyword evidence="12" id="KW-0325">Glycoprotein</keyword>
<evidence type="ECO:0000256" key="13">
    <source>
        <dbReference type="ARBA" id="ARBA00034018"/>
    </source>
</evidence>
<keyword evidence="5 15" id="KW-0812">Transmembrane</keyword>
<dbReference type="SUPFAM" id="SSF90123">
    <property type="entry name" value="ABC transporter transmembrane region"/>
    <property type="match status" value="2"/>
</dbReference>
<feature type="transmembrane region" description="Helical" evidence="15">
    <location>
        <begin position="1006"/>
        <end position="1028"/>
    </location>
</feature>
<feature type="transmembrane region" description="Helical" evidence="15">
    <location>
        <begin position="225"/>
        <end position="245"/>
    </location>
</feature>
<dbReference type="InterPro" id="IPR003593">
    <property type="entry name" value="AAA+_ATPase"/>
</dbReference>
<feature type="domain" description="ABC transporter" evidence="16">
    <location>
        <begin position="1067"/>
        <end position="1307"/>
    </location>
</feature>
<evidence type="ECO:0000256" key="3">
    <source>
        <dbReference type="ARBA" id="ARBA00012191"/>
    </source>
</evidence>
<dbReference type="PANTHER" id="PTHR43394:SF27">
    <property type="entry name" value="ATP-DEPENDENT TRANSLOCASE ABCB1-LIKE"/>
    <property type="match status" value="1"/>
</dbReference>
<feature type="transmembrane region" description="Helical" evidence="15">
    <location>
        <begin position="745"/>
        <end position="767"/>
    </location>
</feature>
<dbReference type="FunFam" id="3.40.50.300:FF:000302">
    <property type="entry name" value="ATP-binding cassette subfamily B member 5"/>
    <property type="match status" value="1"/>
</dbReference>
<evidence type="ECO:0000259" key="17">
    <source>
        <dbReference type="PROSITE" id="PS50929"/>
    </source>
</evidence>
<dbReference type="Gene3D" id="1.20.1560.10">
    <property type="entry name" value="ABC transporter type 1, transmembrane domain"/>
    <property type="match status" value="1"/>
</dbReference>
<dbReference type="GO" id="GO:0090374">
    <property type="term" value="P:oligopeptide export from mitochondrion"/>
    <property type="evidence" value="ECO:0007669"/>
    <property type="project" value="TreeGrafter"/>
</dbReference>
<feature type="transmembrane region" description="Helical" evidence="15">
    <location>
        <begin position="365"/>
        <end position="387"/>
    </location>
</feature>
<evidence type="ECO:0000256" key="4">
    <source>
        <dbReference type="ARBA" id="ARBA00022448"/>
    </source>
</evidence>
<organism evidence="18 19">
    <name type="scientific">Parthenolecanium corni</name>
    <dbReference type="NCBI Taxonomy" id="536013"/>
    <lineage>
        <taxon>Eukaryota</taxon>
        <taxon>Metazoa</taxon>
        <taxon>Ecdysozoa</taxon>
        <taxon>Arthropoda</taxon>
        <taxon>Hexapoda</taxon>
        <taxon>Insecta</taxon>
        <taxon>Pterygota</taxon>
        <taxon>Neoptera</taxon>
        <taxon>Paraneoptera</taxon>
        <taxon>Hemiptera</taxon>
        <taxon>Sternorrhyncha</taxon>
        <taxon>Coccoidea</taxon>
        <taxon>Coccidae</taxon>
        <taxon>Parthenolecanium</taxon>
    </lineage>
</organism>
<dbReference type="EC" id="7.6.2.2" evidence="3"/>
<comment type="similarity">
    <text evidence="2">Belongs to the ABC transporter superfamily. ABCB family. Multidrug resistance exporter (TC 3.A.1.201) subfamily.</text>
</comment>
<evidence type="ECO:0000313" key="19">
    <source>
        <dbReference type="Proteomes" id="UP001367676"/>
    </source>
</evidence>
<feature type="transmembrane region" description="Helical" evidence="15">
    <location>
        <begin position="968"/>
        <end position="986"/>
    </location>
</feature>
<keyword evidence="4" id="KW-0813">Transport</keyword>
<evidence type="ECO:0000259" key="16">
    <source>
        <dbReference type="PROSITE" id="PS50893"/>
    </source>
</evidence>
<keyword evidence="10 15" id="KW-1133">Transmembrane helix</keyword>
<feature type="transmembrane region" description="Helical" evidence="15">
    <location>
        <begin position="787"/>
        <end position="805"/>
    </location>
</feature>
<dbReference type="GO" id="GO:0097254">
    <property type="term" value="P:renal tubular secretion"/>
    <property type="evidence" value="ECO:0007669"/>
    <property type="project" value="UniProtKB-ARBA"/>
</dbReference>
<feature type="transmembrane region" description="Helical" evidence="15">
    <location>
        <begin position="330"/>
        <end position="353"/>
    </location>
</feature>
<evidence type="ECO:0000256" key="10">
    <source>
        <dbReference type="ARBA" id="ARBA00022989"/>
    </source>
</evidence>
<gene>
    <name evidence="18" type="ORF">V9T40_008404</name>
</gene>
<dbReference type="InterPro" id="IPR011527">
    <property type="entry name" value="ABC1_TM_dom"/>
</dbReference>
<evidence type="ECO:0000256" key="9">
    <source>
        <dbReference type="ARBA" id="ARBA00022967"/>
    </source>
</evidence>
<keyword evidence="6" id="KW-0677">Repeat</keyword>
<dbReference type="SMART" id="SM00382">
    <property type="entry name" value="AAA"/>
    <property type="match status" value="2"/>
</dbReference>
<evidence type="ECO:0000256" key="5">
    <source>
        <dbReference type="ARBA" id="ARBA00022692"/>
    </source>
</evidence>
<feature type="domain" description="ABC transmembrane type-1" evidence="17">
    <location>
        <begin position="747"/>
        <end position="1033"/>
    </location>
</feature>
<accession>A0AAN9Y5W9</accession>
<feature type="transmembrane region" description="Helical" evidence="15">
    <location>
        <begin position="890"/>
        <end position="906"/>
    </location>
</feature>
<evidence type="ECO:0000256" key="12">
    <source>
        <dbReference type="ARBA" id="ARBA00023180"/>
    </source>
</evidence>
<sequence length="1310" mass="146351">MGWKKNEREDKIPLVEEEVNENYGAIKSSEKQKKEREHVAKISFSHLFKYATTFDIILMVTGTIFAIFTGACLPIIGFYFGGMTNVFVEQATHGLLPNDVAAELRSSAFANATPTKINVQQKTVPIYTANESANLQMTETEFEQILNKYFIIYAVIGTLIMISSFFQTMFWEYVSEHQVHTIRKIYFAQILHQEINWYDENDEGNLPNKLADDLERIREGTGHKFVMIIQYFSTFVSGIVVGLYVNVQMTLVTLCVGPFLIGLTAYTAKFASQHVAREQKKYAKAGAIAEETLTNIKTVTAYSGQPIETERYFEALEEGRIFAQKRYNNLTVSFGFTFFLMYAAYGLGFWYGAGEVEQGLTSPGSVFTVFFSVIVGAFSIGNALPFLNIVAASVGASASVEEIINRQVNIDPYSNKGRKPVRLNGHIEFRDVHFSYPSRPTVKVLNGLSIDIQPGKTTAIVGSSGAGKSTIVSLIQRFYDPSSGQVYLDDIPLTELNVRWLRSRFGLVSQEPVLFGVSIAENISYGRENVSREEVEEAAKQANVHDFIMTLPETYDTLVGDTGSQLSGGQKQRIAIARALVRDPNILLLDEATSALDAHSEGIVQETLTKVMVGRTTVIIAHRLSTIRNADVIHVLQEGKLFESGTHVELMEKQSLYYSLVMAQINATEDSSSNDDSPSDSQSMSTDHSDDEFDQHVQSRNIETVIEENEDEVTGETDSDQTVIPVEKEITILEVLMLQKPEWGWLLMGFIGSVGVGLVSPIFALFYGEIFEVFTLRGEALERARIFWTYLFAGLAVFCGVVYSFQCKGMTEASERMLKRMRGKVFGNILCQPMGWFDLDTSAPGVLVNRLARNIPLIKAAAGFRIGQVLSAVSTIIAAFSIAFLSDWKLSLILAIFVPIIVYTSYKQIILLKKNQMQDALAMDMAGKVASETVRHIRTVQSLGQEKLFTEIYSNHLIGPYNEAKKQAILYALLYALMQGAILYMYAVAFRVGGYLVEIHEVKTSIIYRVFFALSLCATSVGQSFMYLQDWNKARHATRILNYLLTRKSEIDPTNPSGVRPDVKGTVEFKRVQFVYPTRPDIRVLRDLSFKIEAGKTLALVGESGCGKSTVISLLERFYDPISGVILLDGYDIRTINLDYLRQHIGVVNQEPILFDCSIKDNIAYGALALKTFVDFEDIQKAARIANIDDFVMSLPQRYDTMVGERGVQLSGGQKQRVAIARALIRDPKILLLDEATSALDTENEKIVQTALDRAKEGRTCIVVAHRLSTIQNADLICVVSRGEIVEKGTHDDLMEAKGHYFELTQRQIL</sequence>
<dbReference type="PROSITE" id="PS00211">
    <property type="entry name" value="ABC_TRANSPORTER_1"/>
    <property type="match status" value="2"/>
</dbReference>
<keyword evidence="8" id="KW-0067">ATP-binding</keyword>
<dbReference type="GO" id="GO:0016887">
    <property type="term" value="F:ATP hydrolysis activity"/>
    <property type="evidence" value="ECO:0007669"/>
    <property type="project" value="InterPro"/>
</dbReference>
<keyword evidence="7" id="KW-0547">Nucleotide-binding</keyword>
<protein>
    <recommendedName>
        <fullName evidence="3">ABC-type xenobiotic transporter</fullName>
        <ecNumber evidence="3">7.6.2.2</ecNumber>
    </recommendedName>
</protein>
<dbReference type="PROSITE" id="PS50929">
    <property type="entry name" value="ABC_TM1F"/>
    <property type="match status" value="2"/>
</dbReference>